<feature type="transmembrane region" description="Helical" evidence="2">
    <location>
        <begin position="349"/>
        <end position="369"/>
    </location>
</feature>
<evidence type="ECO:0000259" key="3">
    <source>
        <dbReference type="Pfam" id="PF10277"/>
    </source>
</evidence>
<dbReference type="PANTHER" id="PTHR14859">
    <property type="entry name" value="CALCOFLUOR WHITE HYPERSENSITIVE PROTEIN PRECURSOR"/>
    <property type="match status" value="1"/>
</dbReference>
<evidence type="ECO:0000256" key="1">
    <source>
        <dbReference type="SAM" id="MobiDB-lite"/>
    </source>
</evidence>
<dbReference type="AlphaFoldDB" id="A0A8K0JJL0"/>
<evidence type="ECO:0000259" key="5">
    <source>
        <dbReference type="Pfam" id="PF23022"/>
    </source>
</evidence>
<feature type="transmembrane region" description="Helical" evidence="2">
    <location>
        <begin position="690"/>
        <end position="710"/>
    </location>
</feature>
<dbReference type="GO" id="GO:0031505">
    <property type="term" value="P:fungal-type cell wall organization"/>
    <property type="evidence" value="ECO:0007669"/>
    <property type="project" value="TreeGrafter"/>
</dbReference>
<dbReference type="Pfam" id="PF23022">
    <property type="entry name" value="6TM_1st_PGAP2IP"/>
    <property type="match status" value="1"/>
</dbReference>
<evidence type="ECO:0000313" key="7">
    <source>
        <dbReference type="EMBL" id="KAG7530721.1"/>
    </source>
</evidence>
<feature type="domain" description="PGAP2IP first transmembrane" evidence="5">
    <location>
        <begin position="329"/>
        <end position="484"/>
    </location>
</feature>
<feature type="domain" description="PGAP2IP second transmembrane" evidence="4">
    <location>
        <begin position="520"/>
        <end position="703"/>
    </location>
</feature>
<feature type="domain" description="CWH43-like N-terminal" evidence="3">
    <location>
        <begin position="11"/>
        <end position="235"/>
    </location>
</feature>
<dbReference type="InterPro" id="IPR036691">
    <property type="entry name" value="Endo/exonu/phosph_ase_sf"/>
</dbReference>
<dbReference type="GO" id="GO:0016020">
    <property type="term" value="C:membrane"/>
    <property type="evidence" value="ECO:0007669"/>
    <property type="project" value="GOC"/>
</dbReference>
<protein>
    <recommendedName>
        <fullName evidence="9">Frag1/DRAM/Sfk1 family-domain-containing protein</fullName>
    </recommendedName>
</protein>
<dbReference type="Pfam" id="PF23021">
    <property type="entry name" value="6TM_2nd_PGAP2IP"/>
    <property type="match status" value="1"/>
</dbReference>
<name>A0A8K0JJL0_9TREE</name>
<comment type="caution">
    <text evidence="7">The sequence shown here is derived from an EMBL/GenBank/DDBJ whole genome shotgun (WGS) entry which is preliminary data.</text>
</comment>
<dbReference type="Pfam" id="PF10277">
    <property type="entry name" value="Frag1"/>
    <property type="match status" value="1"/>
</dbReference>
<evidence type="ECO:0000256" key="2">
    <source>
        <dbReference type="SAM" id="Phobius"/>
    </source>
</evidence>
<dbReference type="GO" id="GO:0006506">
    <property type="term" value="P:GPI anchor biosynthetic process"/>
    <property type="evidence" value="ECO:0007669"/>
    <property type="project" value="TreeGrafter"/>
</dbReference>
<dbReference type="Pfam" id="PF23226">
    <property type="entry name" value="Exo_endo_phos_PGAP2IP"/>
    <property type="match status" value="1"/>
</dbReference>
<keyword evidence="2" id="KW-0812">Transmembrane</keyword>
<feature type="transmembrane region" description="Helical" evidence="2">
    <location>
        <begin position="589"/>
        <end position="610"/>
    </location>
</feature>
<feature type="domain" description="PGAP2IP C-terminal nuclease-like" evidence="6">
    <location>
        <begin position="768"/>
        <end position="993"/>
    </location>
</feature>
<dbReference type="Proteomes" id="UP000812966">
    <property type="component" value="Unassembled WGS sequence"/>
</dbReference>
<feature type="transmembrane region" description="Helical" evidence="2">
    <location>
        <begin position="185"/>
        <end position="202"/>
    </location>
</feature>
<dbReference type="InterPro" id="IPR057315">
    <property type="entry name" value="Exo_endo_phos_PGAP2IP_C"/>
</dbReference>
<feature type="transmembrane region" description="Helical" evidence="2">
    <location>
        <begin position="153"/>
        <end position="173"/>
    </location>
</feature>
<sequence length="1067" mass="119495">MRPLIQIPGPYVHYAHTSVAFLAFSSAFVLASALHYKKVVKNGIAGWPDEWLPSVSASIGDWAPERPIFQILIALCSGPRFLLILVQWLVTRRKAPLMEKKQDFVKEKGPSGGEAGGLQTADWLAIVGVVRTFCCAGWVYVTSSDHHDFHDAAMIAYLLLTLPWMVGTCLATPPSRPSTLRRRKYTAITFHSLLVPLVYFFIQHKVYKVKGAYSYYAIFEWSLVLVDVLFDAWGVPEVKKVQIQIVLLEGGEAAAGSESKITVENGSPVNKFSVTEGLLPALNISREDMLMEWPAEKAGWTISENEKQEETGVVRSGISLLADVYLAICFWTIFTQLGLQLFYFSVWELALSGSELALLATLSPWFLTYPSISRYSTSRRGTLTLRALSLVFGLGAYKLPLPSLRLLAVVLGNVFAWMEVAATSKRLKGGDAARLEGSYLMLGLIGTLVLKLVNNSVNPFWCIVDEVSGGWNKTGILLASVAFVEKMVRPNRDQPQAPNPRDVKEAADPEEPLSTLQRQSIIAGIGSLIFLVQTFVTDAGTIIAWNWTGFPVTGPRLLWQGSLVVGSAALGLIARWAQDRTLSQRARPYNLLTFTTTVFACSIFCGHHKAIIQSTYPDVINWVQFGGGCALVASLVYHFPALWQELSRYDYDGRLLCHALGFNAVLDVISVITVAYAFVPGGHLLREKMAEVVFLTTACIFNAGFVLDKLSSTYKTTFKESRSLNLRDKRLFFQGSTMLVAFIAVAELFCRQRRAGIVVKPHHEETGVWTSAIWTVHFGVDLAGRDSQKRMLNLIRDAEVDVLGLLETDLHRFVYGNRDLTRMISEELGYYVDIGPGPNKHTWGAVLLSKFPILESNHHLLPSPRGELAPAISAKLLINNQVVNVIVSHNGQEEDPKDRELQTQAIAKISSSCWPEPFVFLGYVVTRVGAKKPAPYEILMADGRLWDIEIADRDRWCEYIAFRHLWRVAYARVSHGDITDTEMQLAKFVTLDSTLPVDYQSNDDLYYHTYEKALPESWQFPQKFRGNGTRNHKYHVFDGPIYYLPPKRFWDRYNSTHWDHVQGSFVG</sequence>
<feature type="transmembrane region" description="Helical" evidence="2">
    <location>
        <begin position="68"/>
        <end position="90"/>
    </location>
</feature>
<feature type="transmembrane region" description="Helical" evidence="2">
    <location>
        <begin position="557"/>
        <end position="577"/>
    </location>
</feature>
<dbReference type="Gene3D" id="3.60.10.10">
    <property type="entry name" value="Endonuclease/exonuclease/phosphatase"/>
    <property type="match status" value="1"/>
</dbReference>
<dbReference type="FunFam" id="3.60.10.10:FF:000100">
    <property type="entry name" value="Unplaced genomic scaffold supercont2.12, whole genome shotgun sequence"/>
    <property type="match status" value="1"/>
</dbReference>
<keyword evidence="2" id="KW-1133">Transmembrane helix</keyword>
<feature type="transmembrane region" description="Helical" evidence="2">
    <location>
        <begin position="12"/>
        <end position="34"/>
    </location>
</feature>
<evidence type="ECO:0000259" key="4">
    <source>
        <dbReference type="Pfam" id="PF23021"/>
    </source>
</evidence>
<feature type="transmembrane region" description="Helical" evidence="2">
    <location>
        <begin position="214"/>
        <end position="235"/>
    </location>
</feature>
<dbReference type="InterPro" id="IPR051916">
    <property type="entry name" value="GPI-anchor_lipid_remodeler"/>
</dbReference>
<feature type="transmembrane region" description="Helical" evidence="2">
    <location>
        <begin position="655"/>
        <end position="678"/>
    </location>
</feature>
<dbReference type="InterPro" id="IPR053911">
    <property type="entry name" value="PGAP2IP_TM_2nd"/>
</dbReference>
<dbReference type="SUPFAM" id="SSF56219">
    <property type="entry name" value="DNase I-like"/>
    <property type="match status" value="1"/>
</dbReference>
<gene>
    <name evidence="7" type="ORF">FFLO_04829</name>
</gene>
<feature type="region of interest" description="Disordered" evidence="1">
    <location>
        <begin position="491"/>
        <end position="512"/>
    </location>
</feature>
<feature type="transmembrane region" description="Helical" evidence="2">
    <location>
        <begin position="731"/>
        <end position="749"/>
    </location>
</feature>
<feature type="transmembrane region" description="Helical" evidence="2">
    <location>
        <begin position="622"/>
        <end position="643"/>
    </location>
</feature>
<organism evidence="7 8">
    <name type="scientific">Filobasidium floriforme</name>
    <dbReference type="NCBI Taxonomy" id="5210"/>
    <lineage>
        <taxon>Eukaryota</taxon>
        <taxon>Fungi</taxon>
        <taxon>Dikarya</taxon>
        <taxon>Basidiomycota</taxon>
        <taxon>Agaricomycotina</taxon>
        <taxon>Tremellomycetes</taxon>
        <taxon>Filobasidiales</taxon>
        <taxon>Filobasidiaceae</taxon>
        <taxon>Filobasidium</taxon>
    </lineage>
</organism>
<dbReference type="EMBL" id="JABELV010000110">
    <property type="protein sequence ID" value="KAG7530721.1"/>
    <property type="molecule type" value="Genomic_DNA"/>
</dbReference>
<reference evidence="7" key="1">
    <citation type="submission" date="2020-04" db="EMBL/GenBank/DDBJ databases">
        <title>Analysis of mating type loci in Filobasidium floriforme.</title>
        <authorList>
            <person name="Nowrousian M."/>
        </authorList>
    </citation>
    <scope>NUCLEOTIDE SEQUENCE</scope>
    <source>
        <strain evidence="7">CBS 6242</strain>
    </source>
</reference>
<dbReference type="InterPro" id="IPR019402">
    <property type="entry name" value="CWH43_N"/>
</dbReference>
<keyword evidence="8" id="KW-1185">Reference proteome</keyword>
<dbReference type="PANTHER" id="PTHR14859:SF1">
    <property type="entry name" value="PGAP2-INTERACTING PROTEIN"/>
    <property type="match status" value="1"/>
</dbReference>
<keyword evidence="2" id="KW-0472">Membrane</keyword>
<accession>A0A8K0JJL0</accession>
<dbReference type="GO" id="GO:0005783">
    <property type="term" value="C:endoplasmic reticulum"/>
    <property type="evidence" value="ECO:0007669"/>
    <property type="project" value="TreeGrafter"/>
</dbReference>
<evidence type="ECO:0000313" key="8">
    <source>
        <dbReference type="Proteomes" id="UP000812966"/>
    </source>
</evidence>
<feature type="transmembrane region" description="Helical" evidence="2">
    <location>
        <begin position="123"/>
        <end position="141"/>
    </location>
</feature>
<dbReference type="InterPro" id="IPR053912">
    <property type="entry name" value="PGAP2IP_TM_1nd"/>
</dbReference>
<feature type="transmembrane region" description="Helical" evidence="2">
    <location>
        <begin position="521"/>
        <end position="545"/>
    </location>
</feature>
<evidence type="ECO:0000259" key="6">
    <source>
        <dbReference type="Pfam" id="PF23226"/>
    </source>
</evidence>
<evidence type="ECO:0008006" key="9">
    <source>
        <dbReference type="Google" id="ProtNLM"/>
    </source>
</evidence>
<proteinExistence type="predicted"/>